<dbReference type="PROSITE" id="PS51257">
    <property type="entry name" value="PROKAR_LIPOPROTEIN"/>
    <property type="match status" value="1"/>
</dbReference>
<keyword evidence="2" id="KW-1185">Reference proteome</keyword>
<proteinExistence type="predicted"/>
<sequence>MNSRLKQFLYRLFTVCTVIGLMGCSKGEPNDNAARADRAVKQPATTEAVEKSSEQDALIHKFKTVVSTAKEASDIVSFLNENLNKAGQNNADQMVRELYAFYAKDLPTSQEAFFGDNVQNVLTQMDWPITSANAASITDEAVRQLVVTKLSGGYKLVWVEGTIYPIVDYSNQQKYSMYLSKPLNSYIALKAAESDEPAAMDAGLVISWNELASRAVMAETFLKQYADSPEYTEVESIYLDTYLRMYINGLSNTPIFDSNHFKIIPEVKASYKKVAAENPDTVTGIMANRFLEILAKSDDVGMMRGPAGTQLLPEVKKFQKNYRQTALNLLKEA</sequence>
<evidence type="ECO:0008006" key="3">
    <source>
        <dbReference type="Google" id="ProtNLM"/>
    </source>
</evidence>
<gene>
    <name evidence="1" type="ORF">PghCCS26_61690</name>
</gene>
<reference evidence="1 2" key="1">
    <citation type="submission" date="2023-05" db="EMBL/GenBank/DDBJ databases">
        <title>Draft genome of Paenibacillus sp. CCS26.</title>
        <authorList>
            <person name="Akita H."/>
            <person name="Shinto Y."/>
            <person name="Kimura Z."/>
        </authorList>
    </citation>
    <scope>NUCLEOTIDE SEQUENCE [LARGE SCALE GENOMIC DNA]</scope>
    <source>
        <strain evidence="1 2">CCS26</strain>
    </source>
</reference>
<accession>A0ABQ6NWY0</accession>
<protein>
    <recommendedName>
        <fullName evidence="3">Lipoprotein</fullName>
    </recommendedName>
</protein>
<evidence type="ECO:0000313" key="2">
    <source>
        <dbReference type="Proteomes" id="UP001285921"/>
    </source>
</evidence>
<dbReference type="Proteomes" id="UP001285921">
    <property type="component" value="Unassembled WGS sequence"/>
</dbReference>
<evidence type="ECO:0000313" key="1">
    <source>
        <dbReference type="EMBL" id="GMK49039.1"/>
    </source>
</evidence>
<organism evidence="1 2">
    <name type="scientific">Paenibacillus glycanilyticus</name>
    <dbReference type="NCBI Taxonomy" id="126569"/>
    <lineage>
        <taxon>Bacteria</taxon>
        <taxon>Bacillati</taxon>
        <taxon>Bacillota</taxon>
        <taxon>Bacilli</taxon>
        <taxon>Bacillales</taxon>
        <taxon>Paenibacillaceae</taxon>
        <taxon>Paenibacillus</taxon>
    </lineage>
</organism>
<comment type="caution">
    <text evidence="1">The sequence shown here is derived from an EMBL/GenBank/DDBJ whole genome shotgun (WGS) entry which is preliminary data.</text>
</comment>
<dbReference type="EMBL" id="BTCL01000046">
    <property type="protein sequence ID" value="GMK49039.1"/>
    <property type="molecule type" value="Genomic_DNA"/>
</dbReference>
<name>A0ABQ6NWY0_9BACL</name>
<dbReference type="RefSeq" id="WP_317982424.1">
    <property type="nucleotide sequence ID" value="NZ_BTCL01000046.1"/>
</dbReference>